<accession>B0PC10</accession>
<dbReference type="HOGENOM" id="CLU_2448178_0_0_9"/>
<comment type="caution">
    <text evidence="1">The sequence shown here is derived from an EMBL/GenBank/DDBJ whole genome shotgun (WGS) entry which is preliminary data.</text>
</comment>
<proteinExistence type="predicted"/>
<dbReference type="RefSeq" id="WP_006873232.1">
    <property type="nucleotide sequence ID" value="NZ_DS544171.1"/>
</dbReference>
<evidence type="ECO:0000313" key="2">
    <source>
        <dbReference type="Proteomes" id="UP000003803"/>
    </source>
</evidence>
<organism evidence="1 2">
    <name type="scientific">Anaerotruncus colihominis DSM 17241</name>
    <dbReference type="NCBI Taxonomy" id="445972"/>
    <lineage>
        <taxon>Bacteria</taxon>
        <taxon>Bacillati</taxon>
        <taxon>Bacillota</taxon>
        <taxon>Clostridia</taxon>
        <taxon>Eubacteriales</taxon>
        <taxon>Oscillospiraceae</taxon>
        <taxon>Anaerotruncus</taxon>
    </lineage>
</organism>
<dbReference type="Proteomes" id="UP000003803">
    <property type="component" value="Unassembled WGS sequence"/>
</dbReference>
<name>B0PC10_9FIRM</name>
<evidence type="ECO:0000313" key="1">
    <source>
        <dbReference type="EMBL" id="EDS11135.1"/>
    </source>
</evidence>
<gene>
    <name evidence="1" type="ORF">ANACOL_02319</name>
</gene>
<dbReference type="AlphaFoldDB" id="B0PC10"/>
<dbReference type="GeneID" id="72463660"/>
<reference evidence="1" key="2">
    <citation type="submission" date="2013-09" db="EMBL/GenBank/DDBJ databases">
        <title>Draft genome sequence of Anaerotruncus colihominis(DSM 17241).</title>
        <authorList>
            <person name="Sudarsanam P."/>
            <person name="Ley R."/>
            <person name="Guruge J."/>
            <person name="Turnbaugh P.J."/>
            <person name="Mahowald M."/>
            <person name="Liep D."/>
            <person name="Gordon J."/>
        </authorList>
    </citation>
    <scope>NUCLEOTIDE SEQUENCE</scope>
    <source>
        <strain evidence="1">DSM 17241</strain>
    </source>
</reference>
<reference evidence="1" key="1">
    <citation type="submission" date="2007-11" db="EMBL/GenBank/DDBJ databases">
        <authorList>
            <person name="Fulton L."/>
            <person name="Clifton S."/>
            <person name="Fulton B."/>
            <person name="Xu J."/>
            <person name="Minx P."/>
            <person name="Pepin K.H."/>
            <person name="Johnson M."/>
            <person name="Thiruvilangam P."/>
            <person name="Bhonagiri V."/>
            <person name="Nash W.E."/>
            <person name="Mardis E.R."/>
            <person name="Wilson R.K."/>
        </authorList>
    </citation>
    <scope>NUCLEOTIDE SEQUENCE [LARGE SCALE GENOMIC DNA]</scope>
    <source>
        <strain evidence="1">DSM 17241</strain>
    </source>
</reference>
<protein>
    <submittedName>
        <fullName evidence="1">Uncharacterized protein</fullName>
    </submittedName>
</protein>
<sequence>MIQVCQSFIKELPPEAREEVNKQFERRKSAIEDSQEYYYLAGYEIMVTLLKRAGYTVSDEPLEKLYKTIWSHNHIRLLIGGGGAGEERK</sequence>
<keyword evidence="2" id="KW-1185">Reference proteome</keyword>
<dbReference type="EMBL" id="ABGD02000018">
    <property type="protein sequence ID" value="EDS11135.1"/>
    <property type="molecule type" value="Genomic_DNA"/>
</dbReference>